<organism evidence="2 3">
    <name type="scientific">Phytophthora megakarya</name>
    <dbReference type="NCBI Taxonomy" id="4795"/>
    <lineage>
        <taxon>Eukaryota</taxon>
        <taxon>Sar</taxon>
        <taxon>Stramenopiles</taxon>
        <taxon>Oomycota</taxon>
        <taxon>Peronosporomycetes</taxon>
        <taxon>Peronosporales</taxon>
        <taxon>Peronosporaceae</taxon>
        <taxon>Phytophthora</taxon>
    </lineage>
</organism>
<sequence length="209" mass="23999">MHQLPESVRRRWQQLSDGFYKGFCSSKESPVERYPRLKHELNAAVTKANVVYHSASGCHRHVNQFLNNLWDRELQLSLQGRVYFTMDELEDVLKQVKEMERGRRRKPANDVQFGRHKPQGAGPGVGVPEPQVLDPGDLGWEDEDHSGYQYQYDEEYDEENDEAYDGLVDQGEAFCAEVSGALERPQWTSPSRPDCRESGYTGFPRHAAP</sequence>
<evidence type="ECO:0000313" key="3">
    <source>
        <dbReference type="Proteomes" id="UP000198211"/>
    </source>
</evidence>
<dbReference type="Proteomes" id="UP000198211">
    <property type="component" value="Unassembled WGS sequence"/>
</dbReference>
<gene>
    <name evidence="2" type="ORF">PHMEG_00013829</name>
</gene>
<evidence type="ECO:0000256" key="1">
    <source>
        <dbReference type="SAM" id="MobiDB-lite"/>
    </source>
</evidence>
<feature type="region of interest" description="Disordered" evidence="1">
    <location>
        <begin position="182"/>
        <end position="209"/>
    </location>
</feature>
<dbReference type="AlphaFoldDB" id="A0A225W5T0"/>
<comment type="caution">
    <text evidence="2">The sequence shown here is derived from an EMBL/GenBank/DDBJ whole genome shotgun (WGS) entry which is preliminary data.</text>
</comment>
<evidence type="ECO:0000313" key="2">
    <source>
        <dbReference type="EMBL" id="OWZ12932.1"/>
    </source>
</evidence>
<protein>
    <submittedName>
        <fullName evidence="2">Uncharacterized protein</fullName>
    </submittedName>
</protein>
<dbReference type="OrthoDB" id="6774612at2759"/>
<reference evidence="3" key="1">
    <citation type="submission" date="2017-03" db="EMBL/GenBank/DDBJ databases">
        <title>Phytopthora megakarya and P. palmivora, two closely related causual agents of cacao black pod achieved similar genome size and gene model numbers by different mechanisms.</title>
        <authorList>
            <person name="Ali S."/>
            <person name="Shao J."/>
            <person name="Larry D.J."/>
            <person name="Kronmiller B."/>
            <person name="Shen D."/>
            <person name="Strem M.D."/>
            <person name="Melnick R.L."/>
            <person name="Guiltinan M.J."/>
            <person name="Tyler B.M."/>
            <person name="Meinhardt L.W."/>
            <person name="Bailey B.A."/>
        </authorList>
    </citation>
    <scope>NUCLEOTIDE SEQUENCE [LARGE SCALE GENOMIC DNA]</scope>
    <source>
        <strain evidence="3">zdho120</strain>
    </source>
</reference>
<name>A0A225W5T0_9STRA</name>
<feature type="region of interest" description="Disordered" evidence="1">
    <location>
        <begin position="100"/>
        <end position="128"/>
    </location>
</feature>
<accession>A0A225W5T0</accession>
<dbReference type="EMBL" id="NBNE01001716">
    <property type="protein sequence ID" value="OWZ12932.1"/>
    <property type="molecule type" value="Genomic_DNA"/>
</dbReference>
<keyword evidence="3" id="KW-1185">Reference proteome</keyword>
<proteinExistence type="predicted"/>